<proteinExistence type="inferred from homology"/>
<keyword evidence="4" id="KW-0732">Signal</keyword>
<keyword evidence="5" id="KW-0472">Membrane</keyword>
<dbReference type="PANTHER" id="PTHR35789">
    <property type="entry name" value="SPORE GERMINATION PROTEIN B3"/>
    <property type="match status" value="1"/>
</dbReference>
<dbReference type="Gene3D" id="6.20.190.10">
    <property type="entry name" value="Nutrient germinant receptor protein C, domain 1"/>
    <property type="match status" value="1"/>
</dbReference>
<keyword evidence="11" id="KW-1185">Reference proteome</keyword>
<dbReference type="InterPro" id="IPR008844">
    <property type="entry name" value="Spore_GerAC-like"/>
</dbReference>
<keyword evidence="6" id="KW-0564">Palmitate</keyword>
<evidence type="ECO:0000256" key="5">
    <source>
        <dbReference type="ARBA" id="ARBA00023136"/>
    </source>
</evidence>
<keyword evidence="3" id="KW-0309">Germination</keyword>
<evidence type="ECO:0000256" key="2">
    <source>
        <dbReference type="ARBA" id="ARBA00007886"/>
    </source>
</evidence>
<dbReference type="Proteomes" id="UP001596494">
    <property type="component" value="Unassembled WGS sequence"/>
</dbReference>
<feature type="domain" description="Spore germination protein N-terminal" evidence="9">
    <location>
        <begin position="21"/>
        <end position="197"/>
    </location>
</feature>
<name>A0ABW2K710_9BACI</name>
<evidence type="ECO:0000259" key="8">
    <source>
        <dbReference type="Pfam" id="PF05504"/>
    </source>
</evidence>
<dbReference type="Gene3D" id="3.30.300.210">
    <property type="entry name" value="Nutrient germinant receptor protein C, domain 3"/>
    <property type="match status" value="1"/>
</dbReference>
<accession>A0ABW2K710</accession>
<feature type="domain" description="Spore germination GerAC-like C-terminal" evidence="8">
    <location>
        <begin position="226"/>
        <end position="391"/>
    </location>
</feature>
<dbReference type="EMBL" id="JBHTBY010000017">
    <property type="protein sequence ID" value="MFC7322620.1"/>
    <property type="molecule type" value="Genomic_DNA"/>
</dbReference>
<sequence>MKFFSAFVLTLLILLGGCSGQEELNELLILTGIGVDLGEDDTVKVTFQATNPQAQAGGEAGGGGASQANSYTFESEGEDMIEAVFNARDILSRKLFFPHISSLLISEEFARERGVHEVSDFLERHYEIRDSYLLFITKDSSAATILNTFTPLDNSSTKNIESLTKVRGGTLSIKDGIELENFIRWRYGEDRDPVVMGVEKVNKQSSSTNTEDLNEIEGNKSALRLTGLALFDKDYLVDWLSYKDSVAWAIITKKSANIKSYTVKCPEDEGTIGFLLKEMEVKAEPKIVNEQLNYSLQLEGHINLQGLSCQIKLSTEQGVNELQTIINEDMENELQSALANAKESQLDYYGIKNQLSKKQPEEWKKVKDNWSSLYENMSIETDVNIYLESPGSRVDNNEG</sequence>
<comment type="caution">
    <text evidence="10">The sequence shown here is derived from an EMBL/GenBank/DDBJ whole genome shotgun (WGS) entry which is preliminary data.</text>
</comment>
<protein>
    <submittedName>
        <fullName evidence="10">Ger(X)C family spore germination protein</fullName>
    </submittedName>
</protein>
<dbReference type="InterPro" id="IPR038501">
    <property type="entry name" value="Spore_GerAC_C_sf"/>
</dbReference>
<dbReference type="Pfam" id="PF05504">
    <property type="entry name" value="Spore_GerAC"/>
    <property type="match status" value="1"/>
</dbReference>
<dbReference type="NCBIfam" id="TIGR02887">
    <property type="entry name" value="spore_ger_x_C"/>
    <property type="match status" value="1"/>
</dbReference>
<evidence type="ECO:0000256" key="3">
    <source>
        <dbReference type="ARBA" id="ARBA00022544"/>
    </source>
</evidence>
<evidence type="ECO:0000256" key="6">
    <source>
        <dbReference type="ARBA" id="ARBA00023139"/>
    </source>
</evidence>
<evidence type="ECO:0000256" key="1">
    <source>
        <dbReference type="ARBA" id="ARBA00004635"/>
    </source>
</evidence>
<evidence type="ECO:0000259" key="9">
    <source>
        <dbReference type="Pfam" id="PF25198"/>
    </source>
</evidence>
<dbReference type="PROSITE" id="PS51257">
    <property type="entry name" value="PROKAR_LIPOPROTEIN"/>
    <property type="match status" value="1"/>
</dbReference>
<dbReference type="InterPro" id="IPR046953">
    <property type="entry name" value="Spore_GerAC-like_C"/>
</dbReference>
<dbReference type="PANTHER" id="PTHR35789:SF1">
    <property type="entry name" value="SPORE GERMINATION PROTEIN B3"/>
    <property type="match status" value="1"/>
</dbReference>
<gene>
    <name evidence="10" type="ORF">ACFQMN_17285</name>
</gene>
<evidence type="ECO:0000313" key="11">
    <source>
        <dbReference type="Proteomes" id="UP001596494"/>
    </source>
</evidence>
<comment type="similarity">
    <text evidence="2">Belongs to the GerABKC lipoprotein family.</text>
</comment>
<dbReference type="RefSeq" id="WP_289214993.1">
    <property type="nucleotide sequence ID" value="NZ_JAPVRC010000002.1"/>
</dbReference>
<dbReference type="Pfam" id="PF25198">
    <property type="entry name" value="Spore_GerAC_N"/>
    <property type="match status" value="1"/>
</dbReference>
<dbReference type="InterPro" id="IPR057336">
    <property type="entry name" value="GerAC_N"/>
</dbReference>
<evidence type="ECO:0000313" key="10">
    <source>
        <dbReference type="EMBL" id="MFC7322620.1"/>
    </source>
</evidence>
<organism evidence="10 11">
    <name type="scientific">Halobacillus campisalis</name>
    <dbReference type="NCBI Taxonomy" id="435909"/>
    <lineage>
        <taxon>Bacteria</taxon>
        <taxon>Bacillati</taxon>
        <taxon>Bacillota</taxon>
        <taxon>Bacilli</taxon>
        <taxon>Bacillales</taxon>
        <taxon>Bacillaceae</taxon>
        <taxon>Halobacillus</taxon>
    </lineage>
</organism>
<evidence type="ECO:0000256" key="7">
    <source>
        <dbReference type="ARBA" id="ARBA00023288"/>
    </source>
</evidence>
<reference evidence="11" key="1">
    <citation type="journal article" date="2019" name="Int. J. Syst. Evol. Microbiol.">
        <title>The Global Catalogue of Microorganisms (GCM) 10K type strain sequencing project: providing services to taxonomists for standard genome sequencing and annotation.</title>
        <authorList>
            <consortium name="The Broad Institute Genomics Platform"/>
            <consortium name="The Broad Institute Genome Sequencing Center for Infectious Disease"/>
            <person name="Wu L."/>
            <person name="Ma J."/>
        </authorList>
    </citation>
    <scope>NUCLEOTIDE SEQUENCE [LARGE SCALE GENOMIC DNA]</scope>
    <source>
        <strain evidence="11">CCUG 73951</strain>
    </source>
</reference>
<comment type="subcellular location">
    <subcellularLocation>
        <location evidence="1">Membrane</location>
        <topology evidence="1">Lipid-anchor</topology>
    </subcellularLocation>
</comment>
<evidence type="ECO:0000256" key="4">
    <source>
        <dbReference type="ARBA" id="ARBA00022729"/>
    </source>
</evidence>
<keyword evidence="7" id="KW-0449">Lipoprotein</keyword>